<evidence type="ECO:0000313" key="2">
    <source>
        <dbReference type="EMBL" id="RVT50988.1"/>
    </source>
</evidence>
<feature type="transmembrane region" description="Helical" evidence="1">
    <location>
        <begin position="272"/>
        <end position="289"/>
    </location>
</feature>
<feature type="transmembrane region" description="Helical" evidence="1">
    <location>
        <begin position="325"/>
        <end position="345"/>
    </location>
</feature>
<keyword evidence="3" id="KW-1185">Reference proteome</keyword>
<feature type="transmembrane region" description="Helical" evidence="1">
    <location>
        <begin position="203"/>
        <end position="224"/>
    </location>
</feature>
<feature type="transmembrane region" description="Helical" evidence="1">
    <location>
        <begin position="236"/>
        <end position="260"/>
    </location>
</feature>
<dbReference type="Proteomes" id="UP000288178">
    <property type="component" value="Unassembled WGS sequence"/>
</dbReference>
<dbReference type="EMBL" id="SACT01000004">
    <property type="protein sequence ID" value="RVT50988.1"/>
    <property type="molecule type" value="Genomic_DNA"/>
</dbReference>
<keyword evidence="1" id="KW-0472">Membrane</keyword>
<feature type="transmembrane region" description="Helical" evidence="1">
    <location>
        <begin position="357"/>
        <end position="378"/>
    </location>
</feature>
<comment type="caution">
    <text evidence="2">The sequence shown here is derived from an EMBL/GenBank/DDBJ whole genome shotgun (WGS) entry which is preliminary data.</text>
</comment>
<dbReference type="InterPro" id="IPR010266">
    <property type="entry name" value="NnrS"/>
</dbReference>
<sequence>MPALTGRVALTQSLTGALARASRPMSRTLPLHLHAPAAQPALSHTRRTALPWRPGRLLSAPHRLAFAAGTAVLLLVALWWAGTLLARAAGVAVPAGLPSGTLHALLMGFGFMPLFFTGFLFTAGPRWLGLPPPAVRHLRGPVQAQAAGALVLGLAGFAHDPALARLLAALGLAALAAGWGRAVLHFTRLLLRSAATDKLHASVVTVAGAFGAVLMVVAAGSVAAGDLATVHETVRVALWAFAGVVYAAVAHRMIPFFSAAAVPALDAWRPQWLLASFVMVLGFEGFVHWAPVPLALQAAIEAAAGLGWTLLALRWGLLHSLRNRLLAMLHLGFVWLGVAMGLAAVSHGLQAAGQPGLGLAPLHAYTMGFLGSTLVAMVTRVSAGHSGRALAVDTGAWVLFWVLQAAVIGRIMSDIAQLPLLTWAAVTWAAALLPWGLRHLAWYGRPRVDGRPG</sequence>
<proteinExistence type="predicted"/>
<dbReference type="Pfam" id="PF05940">
    <property type="entry name" value="NnrS"/>
    <property type="match status" value="1"/>
</dbReference>
<evidence type="ECO:0000313" key="3">
    <source>
        <dbReference type="Proteomes" id="UP000288178"/>
    </source>
</evidence>
<feature type="transmembrane region" description="Helical" evidence="1">
    <location>
        <begin position="102"/>
        <end position="121"/>
    </location>
</feature>
<feature type="transmembrane region" description="Helical" evidence="1">
    <location>
        <begin position="165"/>
        <end position="191"/>
    </location>
</feature>
<feature type="transmembrane region" description="Helical" evidence="1">
    <location>
        <begin position="418"/>
        <end position="437"/>
    </location>
</feature>
<reference evidence="2 3" key="1">
    <citation type="submission" date="2019-01" db="EMBL/GenBank/DDBJ databases">
        <authorList>
            <person name="Chen W.-M."/>
        </authorList>
    </citation>
    <scope>NUCLEOTIDE SEQUENCE [LARGE SCALE GENOMIC DNA]</scope>
    <source>
        <strain evidence="2 3">ICH-3</strain>
    </source>
</reference>
<protein>
    <submittedName>
        <fullName evidence="2">NnrS family protein</fullName>
    </submittedName>
</protein>
<keyword evidence="1" id="KW-0812">Transmembrane</keyword>
<dbReference type="AlphaFoldDB" id="A0A3S2X0N8"/>
<accession>A0A3S2X0N8</accession>
<gene>
    <name evidence="2" type="ORF">ENE75_14430</name>
</gene>
<feature type="transmembrane region" description="Helical" evidence="1">
    <location>
        <begin position="295"/>
        <end position="313"/>
    </location>
</feature>
<keyword evidence="1" id="KW-1133">Transmembrane helix</keyword>
<feature type="transmembrane region" description="Helical" evidence="1">
    <location>
        <begin position="64"/>
        <end position="82"/>
    </location>
</feature>
<organism evidence="2 3">
    <name type="scientific">Rubrivivax albus</name>
    <dbReference type="NCBI Taxonomy" id="2499835"/>
    <lineage>
        <taxon>Bacteria</taxon>
        <taxon>Pseudomonadati</taxon>
        <taxon>Pseudomonadota</taxon>
        <taxon>Betaproteobacteria</taxon>
        <taxon>Burkholderiales</taxon>
        <taxon>Sphaerotilaceae</taxon>
        <taxon>Rubrivivax</taxon>
    </lineage>
</organism>
<evidence type="ECO:0000256" key="1">
    <source>
        <dbReference type="SAM" id="Phobius"/>
    </source>
</evidence>
<feature type="transmembrane region" description="Helical" evidence="1">
    <location>
        <begin position="390"/>
        <end position="412"/>
    </location>
</feature>
<name>A0A3S2X0N8_9BURK</name>